<proteinExistence type="predicted"/>
<gene>
    <name evidence="1" type="ORF">ACFSKU_02675</name>
</gene>
<sequence>MLIQTSQPAAVPVTDDQWKVAVLNRLNADLLPYQKDRKVDVFRKGAESALQGVIDAVLDDSTFVLVMADSLYKMSKPGQEQLLTEQQVQELYASRPYHLLLTLDNFDAFLEKDVERNEDENGAISKTAHYALYVKSKWTLYDSTGTVLDQVELEDNEYYQSREVVSGLLAIGPAISNAGETIKKLAQYTGYDYWQRFYPQQINKERNIYVTKILAPAALLMQQEKWAQATELLLPIATDTHSKDCIKAAYNLAVAYEGMGKPKEAAHWAALSESKGDKKAKLLLAELLVYK</sequence>
<comment type="caution">
    <text evidence="1">The sequence shown here is derived from an EMBL/GenBank/DDBJ whole genome shotgun (WGS) entry which is preliminary data.</text>
</comment>
<evidence type="ECO:0000313" key="1">
    <source>
        <dbReference type="EMBL" id="MFD2065772.1"/>
    </source>
</evidence>
<dbReference type="RefSeq" id="WP_229961858.1">
    <property type="nucleotide sequence ID" value="NZ_JAJJWI010000016.1"/>
</dbReference>
<dbReference type="EMBL" id="JBHUHV010000008">
    <property type="protein sequence ID" value="MFD2065772.1"/>
    <property type="molecule type" value="Genomic_DNA"/>
</dbReference>
<evidence type="ECO:0000313" key="2">
    <source>
        <dbReference type="Proteomes" id="UP001597369"/>
    </source>
</evidence>
<dbReference type="Pfam" id="PF19867">
    <property type="entry name" value="DUF6340"/>
    <property type="match status" value="1"/>
</dbReference>
<dbReference type="Gene3D" id="1.25.40.10">
    <property type="entry name" value="Tetratricopeptide repeat domain"/>
    <property type="match status" value="1"/>
</dbReference>
<dbReference type="InterPro" id="IPR011990">
    <property type="entry name" value="TPR-like_helical_dom_sf"/>
</dbReference>
<keyword evidence="2" id="KW-1185">Reference proteome</keyword>
<protein>
    <submittedName>
        <fullName evidence="1">DUF6340 family protein</fullName>
    </submittedName>
</protein>
<name>A0ABW4WV80_9BACT</name>
<dbReference type="InterPro" id="IPR045921">
    <property type="entry name" value="DUF6340"/>
</dbReference>
<reference evidence="2" key="1">
    <citation type="journal article" date="2019" name="Int. J. Syst. Evol. Microbiol.">
        <title>The Global Catalogue of Microorganisms (GCM) 10K type strain sequencing project: providing services to taxonomists for standard genome sequencing and annotation.</title>
        <authorList>
            <consortium name="The Broad Institute Genomics Platform"/>
            <consortium name="The Broad Institute Genome Sequencing Center for Infectious Disease"/>
            <person name="Wu L."/>
            <person name="Ma J."/>
        </authorList>
    </citation>
    <scope>NUCLEOTIDE SEQUENCE [LARGE SCALE GENOMIC DNA]</scope>
    <source>
        <strain evidence="2">JCM 16545</strain>
    </source>
</reference>
<organism evidence="1 2">
    <name type="scientific">Pontibacter silvestris</name>
    <dbReference type="NCBI Taxonomy" id="2305183"/>
    <lineage>
        <taxon>Bacteria</taxon>
        <taxon>Pseudomonadati</taxon>
        <taxon>Bacteroidota</taxon>
        <taxon>Cytophagia</taxon>
        <taxon>Cytophagales</taxon>
        <taxon>Hymenobacteraceae</taxon>
        <taxon>Pontibacter</taxon>
    </lineage>
</organism>
<accession>A0ABW4WV80</accession>
<dbReference type="Proteomes" id="UP001597369">
    <property type="component" value="Unassembled WGS sequence"/>
</dbReference>